<dbReference type="Pfam" id="PF03637">
    <property type="entry name" value="Mob1_phocein"/>
    <property type="match status" value="1"/>
</dbReference>
<dbReference type="InterPro" id="IPR036703">
    <property type="entry name" value="MOB_kinase_act_sf"/>
</dbReference>
<feature type="compositionally biased region" description="Polar residues" evidence="1">
    <location>
        <begin position="24"/>
        <end position="33"/>
    </location>
</feature>
<evidence type="ECO:0000256" key="1">
    <source>
        <dbReference type="SAM" id="MobiDB-lite"/>
    </source>
</evidence>
<dbReference type="Gene3D" id="1.20.140.30">
    <property type="entry name" value="MOB kinase activator"/>
    <property type="match status" value="1"/>
</dbReference>
<dbReference type="InterPro" id="IPR005301">
    <property type="entry name" value="MOB_kinase_act_fam"/>
</dbReference>
<comment type="caution">
    <text evidence="2">The sequence shown here is derived from an EMBL/GenBank/DDBJ whole genome shotgun (WGS) entry which is preliminary data.</text>
</comment>
<dbReference type="AlphaFoldDB" id="A0AAV9J1M1"/>
<gene>
    <name evidence="2" type="ORF">CDCA_CDCA18G4500</name>
</gene>
<proteinExistence type="predicted"/>
<dbReference type="Proteomes" id="UP001301350">
    <property type="component" value="Unassembled WGS sequence"/>
</dbReference>
<sequence>MLSFLDWGSTFRAKKASKPDGSEGPSQHPQSQLPHLLRSADAKRIFGTTLVDRAQLRKSVQLPEGEQLDDWIALYCVDFLNVMNLLYSLVYAKACTEESCPSMTAGPCYEYRWHEDGDRGRPVRLSAPRYIESLLEWAEQQLSHASLPQNRKVCRAVVRRFYRLFAHIYHHHMDTALEFGATTHLNTCFWHFYYFVREFNLISSKELEPLRGVAEVGA</sequence>
<dbReference type="SMART" id="SM01388">
    <property type="entry name" value="Mob1_phocein"/>
    <property type="match status" value="1"/>
</dbReference>
<organism evidence="2 3">
    <name type="scientific">Cyanidium caldarium</name>
    <name type="common">Red alga</name>
    <dbReference type="NCBI Taxonomy" id="2771"/>
    <lineage>
        <taxon>Eukaryota</taxon>
        <taxon>Rhodophyta</taxon>
        <taxon>Bangiophyceae</taxon>
        <taxon>Cyanidiales</taxon>
        <taxon>Cyanidiaceae</taxon>
        <taxon>Cyanidium</taxon>
    </lineage>
</organism>
<accession>A0AAV9J1M1</accession>
<dbReference type="PANTHER" id="PTHR22599">
    <property type="entry name" value="MPS ONE BINDER KINASE ACTIVATOR-LIKE MOB"/>
    <property type="match status" value="1"/>
</dbReference>
<keyword evidence="3" id="KW-1185">Reference proteome</keyword>
<evidence type="ECO:0000313" key="3">
    <source>
        <dbReference type="Proteomes" id="UP001301350"/>
    </source>
</evidence>
<reference evidence="2 3" key="1">
    <citation type="submission" date="2022-07" db="EMBL/GenBank/DDBJ databases">
        <title>Genome-wide signatures of adaptation to extreme environments.</title>
        <authorList>
            <person name="Cho C.H."/>
            <person name="Yoon H.S."/>
        </authorList>
    </citation>
    <scope>NUCLEOTIDE SEQUENCE [LARGE SCALE GENOMIC DNA]</scope>
    <source>
        <strain evidence="2 3">DBV 063 E5</strain>
    </source>
</reference>
<dbReference type="EMBL" id="JANCYW010000018">
    <property type="protein sequence ID" value="KAK4538475.1"/>
    <property type="molecule type" value="Genomic_DNA"/>
</dbReference>
<protein>
    <submittedName>
        <fullName evidence="2">Uncharacterized protein</fullName>
    </submittedName>
</protein>
<name>A0AAV9J1M1_CYACA</name>
<dbReference type="SUPFAM" id="SSF101152">
    <property type="entry name" value="Mob1/phocein"/>
    <property type="match status" value="1"/>
</dbReference>
<feature type="region of interest" description="Disordered" evidence="1">
    <location>
        <begin position="14"/>
        <end position="34"/>
    </location>
</feature>
<evidence type="ECO:0000313" key="2">
    <source>
        <dbReference type="EMBL" id="KAK4538475.1"/>
    </source>
</evidence>